<sequence length="61" mass="6865">MAEVGLPQKHQTDSTEFTPTWTVEYCMAAMMLLTLLPTFAVLHVYIYATYDADVGDFPTMS</sequence>
<evidence type="ECO:0000313" key="3">
    <source>
        <dbReference type="Proteomes" id="UP000076727"/>
    </source>
</evidence>
<dbReference type="EMBL" id="KV429071">
    <property type="protein sequence ID" value="KZT67968.1"/>
    <property type="molecule type" value="Genomic_DNA"/>
</dbReference>
<organism evidence="2 3">
    <name type="scientific">Daedalea quercina L-15889</name>
    <dbReference type="NCBI Taxonomy" id="1314783"/>
    <lineage>
        <taxon>Eukaryota</taxon>
        <taxon>Fungi</taxon>
        <taxon>Dikarya</taxon>
        <taxon>Basidiomycota</taxon>
        <taxon>Agaricomycotina</taxon>
        <taxon>Agaricomycetes</taxon>
        <taxon>Polyporales</taxon>
        <taxon>Fomitopsis</taxon>
    </lineage>
</organism>
<keyword evidence="3" id="KW-1185">Reference proteome</keyword>
<gene>
    <name evidence="2" type="ORF">DAEQUDRAFT_728490</name>
</gene>
<evidence type="ECO:0000313" key="2">
    <source>
        <dbReference type="EMBL" id="KZT67968.1"/>
    </source>
</evidence>
<protein>
    <submittedName>
        <fullName evidence="2">Uncharacterized protein</fullName>
    </submittedName>
</protein>
<feature type="transmembrane region" description="Helical" evidence="1">
    <location>
        <begin position="25"/>
        <end position="48"/>
    </location>
</feature>
<keyword evidence="1" id="KW-0472">Membrane</keyword>
<dbReference type="Proteomes" id="UP000076727">
    <property type="component" value="Unassembled WGS sequence"/>
</dbReference>
<keyword evidence="1" id="KW-0812">Transmembrane</keyword>
<proteinExistence type="predicted"/>
<evidence type="ECO:0000256" key="1">
    <source>
        <dbReference type="SAM" id="Phobius"/>
    </source>
</evidence>
<accession>A0A165PAK7</accession>
<name>A0A165PAK7_9APHY</name>
<reference evidence="2 3" key="1">
    <citation type="journal article" date="2016" name="Mol. Biol. Evol.">
        <title>Comparative Genomics of Early-Diverging Mushroom-Forming Fungi Provides Insights into the Origins of Lignocellulose Decay Capabilities.</title>
        <authorList>
            <person name="Nagy L.G."/>
            <person name="Riley R."/>
            <person name="Tritt A."/>
            <person name="Adam C."/>
            <person name="Daum C."/>
            <person name="Floudas D."/>
            <person name="Sun H."/>
            <person name="Yadav J.S."/>
            <person name="Pangilinan J."/>
            <person name="Larsson K.H."/>
            <person name="Matsuura K."/>
            <person name="Barry K."/>
            <person name="Labutti K."/>
            <person name="Kuo R."/>
            <person name="Ohm R.A."/>
            <person name="Bhattacharya S.S."/>
            <person name="Shirouzu T."/>
            <person name="Yoshinaga Y."/>
            <person name="Martin F.M."/>
            <person name="Grigoriev I.V."/>
            <person name="Hibbett D.S."/>
        </authorList>
    </citation>
    <scope>NUCLEOTIDE SEQUENCE [LARGE SCALE GENOMIC DNA]</scope>
    <source>
        <strain evidence="2 3">L-15889</strain>
    </source>
</reference>
<dbReference type="AlphaFoldDB" id="A0A165PAK7"/>
<keyword evidence="1" id="KW-1133">Transmembrane helix</keyword>